<evidence type="ECO:0000313" key="1">
    <source>
        <dbReference type="EMBL" id="KAG5652567.1"/>
    </source>
</evidence>
<sequence>MSDLEIHTLCAKFDIEILEEASYILWNIWKAIHPKYSTLQACISALTEDSSLYQVLKRAHHQRKFLVNTSGSGKTRLLLEGLCDNWGFYFTSLVDSSLLGSSDVQNSIRSYIPDSPGFKSTLPTMGSPQYESALTRNRLNAHRTFSRLFLARLLVFDLFIDVMVELNDCHETLQASVYKQRWLLLQLQPSLLHAQIWDVFDDLVGKLSEATDSYVNATTKALLMRVRKLCVDKSVIPPSTPLPSQTPIFCVLDEAQYAATQHCLAFRSENGNSHRPVLREIVRAWDSQASGHGVFMVVAGTGISKDVVDQAMASAIMKESKYRWCSDTGAFDDCDIQRRYLEKYLPPNFLSSTSGKRLLERIGYWLHGRHRFTAGYLAELLESGFQRPHTLLNTYIEHFTDFRPTDAQDFVRVEPSGPISISSRYKLDFHKLTKNTDMITTIHQITTHYLMRSVLPGSLGKDEKTFVEYGFARFTDAETNTVAVDEPLVLLAATHWINANYRTSYKFFAKQIHVHEPTSNGFENYLAFCLNLAFSTKQRLDAVFSFSGTPPDWACQKAELVAIHRTSTSMNGIDSPVEISPVRHSSLCGPSLTLGVNSKTTDETLAWLEHCEYAPICFPHLSMGPDLLFVLRLADGTTIWVALQAKYSVGKNGTLSRLFLRRALRSVTPSKFFIDKDGKPFSPATDPELVHATLQRLSNLPHRRTDAGKYSLLRIVASFPAQTGLKRCIEEDPDREGHPIACLNIKFLKQLTKGLSPVDFLDGLEKSAMSTQIVGKRTRKGSGLRPAPLKRLKI</sequence>
<comment type="caution">
    <text evidence="1">The sequence shown here is derived from an EMBL/GenBank/DDBJ whole genome shotgun (WGS) entry which is preliminary data.</text>
</comment>
<dbReference type="EMBL" id="JABCKI010000116">
    <property type="protein sequence ID" value="KAG5652567.1"/>
    <property type="molecule type" value="Genomic_DNA"/>
</dbReference>
<keyword evidence="2" id="KW-1185">Reference proteome</keyword>
<gene>
    <name evidence="1" type="ORF">H0H81_004576</name>
</gene>
<dbReference type="OrthoDB" id="2393824at2759"/>
<accession>A0A9P7GSX1</accession>
<proteinExistence type="predicted"/>
<evidence type="ECO:0000313" key="2">
    <source>
        <dbReference type="Proteomes" id="UP000717328"/>
    </source>
</evidence>
<dbReference type="Proteomes" id="UP000717328">
    <property type="component" value="Unassembled WGS sequence"/>
</dbReference>
<reference evidence="1" key="2">
    <citation type="submission" date="2021-10" db="EMBL/GenBank/DDBJ databases">
        <title>Phylogenomics reveals ancestral predisposition of the termite-cultivated fungus Termitomyces towards a domesticated lifestyle.</title>
        <authorList>
            <person name="Auxier B."/>
            <person name="Grum-Grzhimaylo A."/>
            <person name="Cardenas M.E."/>
            <person name="Lodge J.D."/>
            <person name="Laessoe T."/>
            <person name="Pedersen O."/>
            <person name="Smith M.E."/>
            <person name="Kuyper T.W."/>
            <person name="Franco-Molano E.A."/>
            <person name="Baroni T.J."/>
            <person name="Aanen D.K."/>
        </authorList>
    </citation>
    <scope>NUCLEOTIDE SEQUENCE</scope>
    <source>
        <strain evidence="1">D49</strain>
    </source>
</reference>
<protein>
    <submittedName>
        <fullName evidence="1">Uncharacterized protein</fullName>
    </submittedName>
</protein>
<name>A0A9P7GSX1_9AGAR</name>
<reference evidence="1" key="1">
    <citation type="submission" date="2021-02" db="EMBL/GenBank/DDBJ databases">
        <authorList>
            <person name="Nieuwenhuis M."/>
            <person name="Van De Peppel L.J.J."/>
        </authorList>
    </citation>
    <scope>NUCLEOTIDE SEQUENCE</scope>
    <source>
        <strain evidence="1">D49</strain>
    </source>
</reference>
<organism evidence="1 2">
    <name type="scientific">Sphagnurus paluster</name>
    <dbReference type="NCBI Taxonomy" id="117069"/>
    <lineage>
        <taxon>Eukaryota</taxon>
        <taxon>Fungi</taxon>
        <taxon>Dikarya</taxon>
        <taxon>Basidiomycota</taxon>
        <taxon>Agaricomycotina</taxon>
        <taxon>Agaricomycetes</taxon>
        <taxon>Agaricomycetidae</taxon>
        <taxon>Agaricales</taxon>
        <taxon>Tricholomatineae</taxon>
        <taxon>Lyophyllaceae</taxon>
        <taxon>Sphagnurus</taxon>
    </lineage>
</organism>
<dbReference type="AlphaFoldDB" id="A0A9P7GSX1"/>